<feature type="signal peptide" evidence="1">
    <location>
        <begin position="1"/>
        <end position="21"/>
    </location>
</feature>
<evidence type="ECO:0000313" key="2">
    <source>
        <dbReference type="EMBL" id="KAG8035873.1"/>
    </source>
</evidence>
<accession>A0A8J5R1K4</accession>
<feature type="chain" id="PRO_5035212197" evidence="1">
    <location>
        <begin position="22"/>
        <end position="121"/>
    </location>
</feature>
<name>A0A8J5R1K4_9HYME</name>
<sequence length="121" mass="13429">MKASKILLTLIAVYFLVQSEGDEDSLKIHSVGYQSTENISLPIFCFLKVSKSESKGIYPFFLKGVLGIYYDGHTLPYINGTLNPEGGDLCYTPGIVKSVIWKSVPQDVWLCTSYARLRNAG</sequence>
<reference evidence="2" key="2">
    <citation type="submission" date="2021-04" db="EMBL/GenBank/DDBJ databases">
        <title>Genome-wide patterns of bracovirus chromosomal integration into multiple host tissues during parasitism.</title>
        <authorList>
            <person name="Chebbi M.A.C."/>
        </authorList>
    </citation>
    <scope>NUCLEOTIDE SEQUENCE</scope>
    <source>
        <tissue evidence="2">Whole body</tissue>
    </source>
</reference>
<evidence type="ECO:0000313" key="3">
    <source>
        <dbReference type="Proteomes" id="UP000729913"/>
    </source>
</evidence>
<gene>
    <name evidence="2" type="ORF">G9C98_002999</name>
</gene>
<dbReference type="AlphaFoldDB" id="A0A8J5R1K4"/>
<dbReference type="Proteomes" id="UP000729913">
    <property type="component" value="Unassembled WGS sequence"/>
</dbReference>
<proteinExistence type="predicted"/>
<organism evidence="2 3">
    <name type="scientific">Cotesia typhae</name>
    <dbReference type="NCBI Taxonomy" id="2053667"/>
    <lineage>
        <taxon>Eukaryota</taxon>
        <taxon>Metazoa</taxon>
        <taxon>Ecdysozoa</taxon>
        <taxon>Arthropoda</taxon>
        <taxon>Hexapoda</taxon>
        <taxon>Insecta</taxon>
        <taxon>Pterygota</taxon>
        <taxon>Neoptera</taxon>
        <taxon>Endopterygota</taxon>
        <taxon>Hymenoptera</taxon>
        <taxon>Apocrita</taxon>
        <taxon>Ichneumonoidea</taxon>
        <taxon>Braconidae</taxon>
        <taxon>Microgastrinae</taxon>
        <taxon>Cotesia</taxon>
    </lineage>
</organism>
<protein>
    <submittedName>
        <fullName evidence="2">Uncharacterized protein</fullName>
    </submittedName>
</protein>
<keyword evidence="1" id="KW-0732">Signal</keyword>
<evidence type="ECO:0000256" key="1">
    <source>
        <dbReference type="SAM" id="SignalP"/>
    </source>
</evidence>
<comment type="caution">
    <text evidence="2">The sequence shown here is derived from an EMBL/GenBank/DDBJ whole genome shotgun (WGS) entry which is preliminary data.</text>
</comment>
<reference evidence="2" key="1">
    <citation type="submission" date="2020-03" db="EMBL/GenBank/DDBJ databases">
        <authorList>
            <person name="Chebbi M.A."/>
            <person name="Drezen J.M."/>
        </authorList>
    </citation>
    <scope>NUCLEOTIDE SEQUENCE</scope>
    <source>
        <tissue evidence="2">Whole body</tissue>
    </source>
</reference>
<dbReference type="EMBL" id="JAAOIC020000052">
    <property type="protein sequence ID" value="KAG8035873.1"/>
    <property type="molecule type" value="Genomic_DNA"/>
</dbReference>
<keyword evidence="3" id="KW-1185">Reference proteome</keyword>